<dbReference type="EC" id="2.7.1.6" evidence="11 12"/>
<evidence type="ECO:0000256" key="3">
    <source>
        <dbReference type="ARBA" id="ARBA00022679"/>
    </source>
</evidence>
<evidence type="ECO:0000256" key="6">
    <source>
        <dbReference type="ARBA" id="ARBA00022777"/>
    </source>
</evidence>
<feature type="domain" description="Galactokinase N-terminal" evidence="15">
    <location>
        <begin position="11"/>
        <end position="58"/>
    </location>
</feature>
<evidence type="ECO:0000256" key="2">
    <source>
        <dbReference type="ARBA" id="ARBA00022490"/>
    </source>
</evidence>
<reference evidence="16 17" key="1">
    <citation type="journal article" date="2015" name="Genome Announc.">
        <title>Expanding the biotechnology potential of lactobacilli through comparative genomics of 213 strains and associated genera.</title>
        <authorList>
            <person name="Sun Z."/>
            <person name="Harris H.M."/>
            <person name="McCann A."/>
            <person name="Guo C."/>
            <person name="Argimon S."/>
            <person name="Zhang W."/>
            <person name="Yang X."/>
            <person name="Jeffery I.B."/>
            <person name="Cooney J.C."/>
            <person name="Kagawa T.F."/>
            <person name="Liu W."/>
            <person name="Song Y."/>
            <person name="Salvetti E."/>
            <person name="Wrobel A."/>
            <person name="Rasinkangas P."/>
            <person name="Parkhill J."/>
            <person name="Rea M.C."/>
            <person name="O'Sullivan O."/>
            <person name="Ritari J."/>
            <person name="Douillard F.P."/>
            <person name="Paul Ross R."/>
            <person name="Yang R."/>
            <person name="Briner A.E."/>
            <person name="Felis G.E."/>
            <person name="de Vos W.M."/>
            <person name="Barrangou R."/>
            <person name="Klaenhammer T.R."/>
            <person name="Caufield P.W."/>
            <person name="Cui Y."/>
            <person name="Zhang H."/>
            <person name="O'Toole P.W."/>
        </authorList>
    </citation>
    <scope>NUCLEOTIDE SEQUENCE [LARGE SCALE GENOMIC DNA]</scope>
    <source>
        <strain evidence="16 17">DSM 18630</strain>
    </source>
</reference>
<dbReference type="Pfam" id="PF08544">
    <property type="entry name" value="GHMP_kinases_C"/>
    <property type="match status" value="1"/>
</dbReference>
<accession>A0A0R1VMW0</accession>
<evidence type="ECO:0000256" key="1">
    <source>
        <dbReference type="ARBA" id="ARBA00006566"/>
    </source>
</evidence>
<comment type="similarity">
    <text evidence="1 11">Belongs to the GHMP kinase family. GalK subfamily.</text>
</comment>
<keyword evidence="6 11" id="KW-0418">Kinase</keyword>
<feature type="binding site" evidence="11">
    <location>
        <begin position="126"/>
        <end position="132"/>
    </location>
    <ligand>
        <name>ATP</name>
        <dbReference type="ChEBI" id="CHEBI:30616"/>
    </ligand>
</feature>
<evidence type="ECO:0000256" key="9">
    <source>
        <dbReference type="ARBA" id="ARBA00023144"/>
    </source>
</evidence>
<evidence type="ECO:0000256" key="8">
    <source>
        <dbReference type="ARBA" id="ARBA00022842"/>
    </source>
</evidence>
<keyword evidence="4 11" id="KW-0479">Metal-binding</keyword>
<comment type="subcellular location">
    <subcellularLocation>
        <location evidence="11">Cytoplasm</location>
    </subcellularLocation>
</comment>
<dbReference type="GO" id="GO:0000287">
    <property type="term" value="F:magnesium ion binding"/>
    <property type="evidence" value="ECO:0007669"/>
    <property type="project" value="UniProtKB-UniRule"/>
</dbReference>
<feature type="active site" description="Proton acceptor" evidence="11">
    <location>
        <position position="176"/>
    </location>
</feature>
<dbReference type="PROSITE" id="PS00627">
    <property type="entry name" value="GHMP_KINASES_ATP"/>
    <property type="match status" value="1"/>
</dbReference>
<keyword evidence="5 11" id="KW-0547">Nucleotide-binding</keyword>
<comment type="pathway">
    <text evidence="11">Carbohydrate metabolism; galactose metabolism.</text>
</comment>
<comment type="function">
    <text evidence="11">Catalyzes the transfer of the gamma-phosphate of ATP to D-galactose to form alpha-D-galactose-1-phosphate (Gal-1-P).</text>
</comment>
<keyword evidence="17" id="KW-1185">Reference proteome</keyword>
<dbReference type="InterPro" id="IPR006206">
    <property type="entry name" value="Mevalonate/galactokinase"/>
</dbReference>
<dbReference type="GO" id="GO:0005829">
    <property type="term" value="C:cytosol"/>
    <property type="evidence" value="ECO:0007669"/>
    <property type="project" value="TreeGrafter"/>
</dbReference>
<evidence type="ECO:0000313" key="16">
    <source>
        <dbReference type="EMBL" id="KRM07160.1"/>
    </source>
</evidence>
<dbReference type="InterPro" id="IPR019741">
    <property type="entry name" value="Galactokinase_CS"/>
</dbReference>
<dbReference type="NCBIfam" id="NF003705">
    <property type="entry name" value="PRK05322.1"/>
    <property type="match status" value="1"/>
</dbReference>
<dbReference type="Pfam" id="PF00288">
    <property type="entry name" value="GHMP_kinases_N"/>
    <property type="match status" value="1"/>
</dbReference>
<dbReference type="PANTHER" id="PTHR10457">
    <property type="entry name" value="MEVALONATE KINASE/GALACTOKINASE"/>
    <property type="match status" value="1"/>
</dbReference>
<dbReference type="FunFam" id="3.30.70.890:FF:000001">
    <property type="entry name" value="Galactokinase"/>
    <property type="match status" value="1"/>
</dbReference>
<keyword evidence="8 11" id="KW-0460">Magnesium</keyword>
<dbReference type="InterPro" id="IPR006203">
    <property type="entry name" value="GHMP_knse_ATP-bd_CS"/>
</dbReference>
<dbReference type="EMBL" id="AZGB01000009">
    <property type="protein sequence ID" value="KRM07160.1"/>
    <property type="molecule type" value="Genomic_DNA"/>
</dbReference>
<evidence type="ECO:0000259" key="15">
    <source>
        <dbReference type="Pfam" id="PF10509"/>
    </source>
</evidence>
<feature type="binding site" evidence="11">
    <location>
        <position position="132"/>
    </location>
    <ligand>
        <name>Mg(2+)</name>
        <dbReference type="ChEBI" id="CHEBI:18420"/>
    </ligand>
</feature>
<dbReference type="InterPro" id="IPR019539">
    <property type="entry name" value="GalKase_N"/>
</dbReference>
<dbReference type="InterPro" id="IPR014721">
    <property type="entry name" value="Ribsml_uS5_D2-typ_fold_subgr"/>
</dbReference>
<keyword evidence="10 11" id="KW-0119">Carbohydrate metabolism</keyword>
<keyword evidence="2 11" id="KW-0963">Cytoplasm</keyword>
<dbReference type="HAMAP" id="MF_00246">
    <property type="entry name" value="Galactokinase"/>
    <property type="match status" value="1"/>
</dbReference>
<comment type="caution">
    <text evidence="16">The sequence shown here is derived from an EMBL/GenBank/DDBJ whole genome shotgun (WGS) entry which is preliminary data.</text>
</comment>
<evidence type="ECO:0000256" key="12">
    <source>
        <dbReference type="NCBIfam" id="TIGR00131"/>
    </source>
</evidence>
<dbReference type="PANTHER" id="PTHR10457:SF7">
    <property type="entry name" value="GALACTOKINASE-RELATED"/>
    <property type="match status" value="1"/>
</dbReference>
<feature type="binding site" evidence="11">
    <location>
        <position position="226"/>
    </location>
    <ligand>
        <name>substrate</name>
    </ligand>
</feature>
<evidence type="ECO:0000256" key="7">
    <source>
        <dbReference type="ARBA" id="ARBA00022840"/>
    </source>
</evidence>
<dbReference type="Gene3D" id="3.30.70.890">
    <property type="entry name" value="GHMP kinase, C-terminal domain"/>
    <property type="match status" value="1"/>
</dbReference>
<dbReference type="PRINTS" id="PR00473">
    <property type="entry name" value="GALCTOKINASE"/>
</dbReference>
<dbReference type="FunFam" id="3.30.230.10:FF:000017">
    <property type="entry name" value="Galactokinase"/>
    <property type="match status" value="1"/>
</dbReference>
<dbReference type="InterPro" id="IPR006204">
    <property type="entry name" value="GHMP_kinase_N_dom"/>
</dbReference>
<dbReference type="SUPFAM" id="SSF55060">
    <property type="entry name" value="GHMP Kinase, C-terminal domain"/>
    <property type="match status" value="1"/>
</dbReference>
<dbReference type="NCBIfam" id="TIGR00131">
    <property type="entry name" value="gal_kin"/>
    <property type="match status" value="1"/>
</dbReference>
<dbReference type="UniPathway" id="UPA00214"/>
<dbReference type="GO" id="GO:0004335">
    <property type="term" value="F:galactokinase activity"/>
    <property type="evidence" value="ECO:0007669"/>
    <property type="project" value="UniProtKB-UniRule"/>
</dbReference>
<dbReference type="GO" id="GO:0006012">
    <property type="term" value="P:galactose metabolic process"/>
    <property type="evidence" value="ECO:0007669"/>
    <property type="project" value="UniProtKB-UniRule"/>
</dbReference>
<dbReference type="AlphaFoldDB" id="A0A0R1VMW0"/>
<dbReference type="GO" id="GO:0005524">
    <property type="term" value="F:ATP binding"/>
    <property type="evidence" value="ECO:0007669"/>
    <property type="project" value="UniProtKB-UniRule"/>
</dbReference>
<feature type="binding site" evidence="11">
    <location>
        <begin position="35"/>
        <end position="38"/>
    </location>
    <ligand>
        <name>substrate</name>
    </ligand>
</feature>
<evidence type="ECO:0000256" key="11">
    <source>
        <dbReference type="HAMAP-Rule" id="MF_00246"/>
    </source>
</evidence>
<keyword evidence="3 11" id="KW-0808">Transferase</keyword>
<evidence type="ECO:0000313" key="17">
    <source>
        <dbReference type="Proteomes" id="UP000051451"/>
    </source>
</evidence>
<comment type="catalytic activity">
    <reaction evidence="11">
        <text>alpha-D-galactose + ATP = alpha-D-galactose 1-phosphate + ADP + H(+)</text>
        <dbReference type="Rhea" id="RHEA:13553"/>
        <dbReference type="ChEBI" id="CHEBI:15378"/>
        <dbReference type="ChEBI" id="CHEBI:28061"/>
        <dbReference type="ChEBI" id="CHEBI:30616"/>
        <dbReference type="ChEBI" id="CHEBI:58336"/>
        <dbReference type="ChEBI" id="CHEBI:456216"/>
        <dbReference type="EC" id="2.7.1.6"/>
    </reaction>
</comment>
<keyword evidence="9 11" id="KW-0299">Galactose metabolism</keyword>
<feature type="domain" description="GHMP kinase N-terminal" evidence="13">
    <location>
        <begin position="95"/>
        <end position="184"/>
    </location>
</feature>
<dbReference type="Pfam" id="PF10509">
    <property type="entry name" value="GalKase_gal_bdg"/>
    <property type="match status" value="1"/>
</dbReference>
<evidence type="ECO:0000256" key="10">
    <source>
        <dbReference type="ARBA" id="ARBA00023277"/>
    </source>
</evidence>
<dbReference type="SUPFAM" id="SSF54211">
    <property type="entry name" value="Ribosomal protein S5 domain 2-like"/>
    <property type="match status" value="1"/>
</dbReference>
<feature type="domain" description="GHMP kinase C-terminal" evidence="14">
    <location>
        <begin position="287"/>
        <end position="368"/>
    </location>
</feature>
<dbReference type="PROSITE" id="PS00106">
    <property type="entry name" value="GALACTOKINASE"/>
    <property type="match status" value="1"/>
</dbReference>
<evidence type="ECO:0000259" key="14">
    <source>
        <dbReference type="Pfam" id="PF08544"/>
    </source>
</evidence>
<sequence length="390" mass="43220">MIMEKEKLISSFEQVFTNKPEKTFFSPGRINLIGEHTDYNGGHVFPCAISLGTYGAARIREDHKIRMYSENFSNLGIIEKDLDQLQFAKQDNWTNYPKGVITQLIQAGYYVNKGMDLYFNGDLPDGAGLSSSASIELLTGAMVAALFNLEVSTLDLVKFGQKTENEYIGVNSGIMDQFAVGMGKKDQAILLDTNTLEYSYAKLNLNNNVIVIMNTNKKRELADSKYNERRQECESALKDLQAKLAIKSLGDLSIAEFDQAAYLIKNKTHRQRARHAVFENQRTLQAKKALDDGDLQQFGHLMNASHISLEDDYEVTGKELDTLVHTAWQQAGVLGARMTGAGFGGCAIALVDEGTVTEFKKNVAEVYQNAIGYAPSFYVAKIADGTNALN</sequence>
<dbReference type="PATRIC" id="fig|1423750.3.peg.491"/>
<proteinExistence type="inferred from homology"/>
<dbReference type="InterPro" id="IPR022963">
    <property type="entry name" value="Galactokinase_bac"/>
</dbReference>
<protein>
    <recommendedName>
        <fullName evidence="11 12">Galactokinase</fullName>
        <ecNumber evidence="11 12">2.7.1.6</ecNumber>
    </recommendedName>
    <alternativeName>
        <fullName evidence="11">Galactose kinase</fullName>
    </alternativeName>
</protein>
<evidence type="ECO:0000256" key="4">
    <source>
        <dbReference type="ARBA" id="ARBA00022723"/>
    </source>
</evidence>
<dbReference type="STRING" id="1423750.FC89_GL000478"/>
<dbReference type="PRINTS" id="PR00959">
    <property type="entry name" value="MEVGALKINASE"/>
</dbReference>
<evidence type="ECO:0000259" key="13">
    <source>
        <dbReference type="Pfam" id="PF00288"/>
    </source>
</evidence>
<dbReference type="Gene3D" id="3.30.230.10">
    <property type="match status" value="1"/>
</dbReference>
<dbReference type="Proteomes" id="UP000051451">
    <property type="component" value="Unassembled WGS sequence"/>
</dbReference>
<dbReference type="InterPro" id="IPR020568">
    <property type="entry name" value="Ribosomal_Su5_D2-typ_SF"/>
</dbReference>
<dbReference type="PIRSF" id="PIRSF000530">
    <property type="entry name" value="Galactokinase"/>
    <property type="match status" value="1"/>
</dbReference>
<organism evidence="16 17">
    <name type="scientific">Liquorilactobacillus ghanensis DSM 18630</name>
    <dbReference type="NCBI Taxonomy" id="1423750"/>
    <lineage>
        <taxon>Bacteria</taxon>
        <taxon>Bacillati</taxon>
        <taxon>Bacillota</taxon>
        <taxon>Bacilli</taxon>
        <taxon>Lactobacillales</taxon>
        <taxon>Lactobacillaceae</taxon>
        <taxon>Liquorilactobacillus</taxon>
    </lineage>
</organism>
<dbReference type="InterPro" id="IPR013750">
    <property type="entry name" value="GHMP_kinase_C_dom"/>
</dbReference>
<feature type="site" description="Transition state stabilizer" evidence="11">
    <location>
        <position position="29"/>
    </location>
</feature>
<dbReference type="InterPro" id="IPR036554">
    <property type="entry name" value="GHMP_kinase_C_sf"/>
</dbReference>
<name>A0A0R1VMW0_9LACO</name>
<gene>
    <name evidence="11" type="primary">galK</name>
    <name evidence="16" type="ORF">FC89_GL000478</name>
</gene>
<feature type="binding site" evidence="11">
    <location>
        <position position="69"/>
    </location>
    <ligand>
        <name>ATP</name>
        <dbReference type="ChEBI" id="CHEBI:30616"/>
    </ligand>
</feature>
<feature type="binding site" evidence="11">
    <location>
        <position position="164"/>
    </location>
    <ligand>
        <name>Mg(2+)</name>
        <dbReference type="ChEBI" id="CHEBI:18420"/>
    </ligand>
</feature>
<evidence type="ECO:0000256" key="5">
    <source>
        <dbReference type="ARBA" id="ARBA00022741"/>
    </source>
</evidence>
<dbReference type="InterPro" id="IPR000705">
    <property type="entry name" value="Galactokinase"/>
</dbReference>
<keyword evidence="7 11" id="KW-0067">ATP-binding</keyword>